<dbReference type="RefSeq" id="WP_368846254.1">
    <property type="nucleotide sequence ID" value="NZ_CP194411.1"/>
</dbReference>
<proteinExistence type="predicted"/>
<gene>
    <name evidence="1" type="ORF">QCO44_02515</name>
</gene>
<organism evidence="1 2">
    <name type="scientific">Selenomonas sputigena</name>
    <dbReference type="NCBI Taxonomy" id="69823"/>
    <lineage>
        <taxon>Bacteria</taxon>
        <taxon>Bacillati</taxon>
        <taxon>Bacillota</taxon>
        <taxon>Negativicutes</taxon>
        <taxon>Selenomonadales</taxon>
        <taxon>Selenomonadaceae</taxon>
        <taxon>Selenomonas</taxon>
    </lineage>
</organism>
<reference evidence="1 2" key="1">
    <citation type="submission" date="2023-04" db="EMBL/GenBank/DDBJ databases">
        <title>Genome Sequence of Selenomonas sputigena ATCC 33150.</title>
        <authorList>
            <person name="Miller D.P."/>
            <person name="Anvari S."/>
            <person name="Polson S.W."/>
            <person name="Macdonald M."/>
            <person name="Mcdowell J.V."/>
        </authorList>
    </citation>
    <scope>NUCLEOTIDE SEQUENCE [LARGE SCALE GENOMIC DNA]</scope>
    <source>
        <strain evidence="1 2">ATCC 33150</strain>
    </source>
</reference>
<dbReference type="Proteomes" id="UP001559623">
    <property type="component" value="Unassembled WGS sequence"/>
</dbReference>
<protein>
    <submittedName>
        <fullName evidence="1">Uncharacterized protein</fullName>
    </submittedName>
</protein>
<accession>A0ABV3X3Z0</accession>
<evidence type="ECO:0000313" key="1">
    <source>
        <dbReference type="EMBL" id="MEX5284515.1"/>
    </source>
</evidence>
<sequence length="49" mass="5429">MKKENPAGEGDLAGFFLRQSDGLLCGAAGFGMRKREIKKEIGRYLKKGR</sequence>
<evidence type="ECO:0000313" key="2">
    <source>
        <dbReference type="Proteomes" id="UP001559623"/>
    </source>
</evidence>
<keyword evidence="2" id="KW-1185">Reference proteome</keyword>
<name>A0ABV3X3Z0_9FIRM</name>
<comment type="caution">
    <text evidence="1">The sequence shown here is derived from an EMBL/GenBank/DDBJ whole genome shotgun (WGS) entry which is preliminary data.</text>
</comment>
<dbReference type="EMBL" id="JARVLH010000002">
    <property type="protein sequence ID" value="MEX5284515.1"/>
    <property type="molecule type" value="Genomic_DNA"/>
</dbReference>